<dbReference type="InterPro" id="IPR013325">
    <property type="entry name" value="RNA_pol_sigma_r2"/>
</dbReference>
<dbReference type="SUPFAM" id="SSF88946">
    <property type="entry name" value="Sigma2 domain of RNA polymerase sigma factors"/>
    <property type="match status" value="1"/>
</dbReference>
<feature type="domain" description="RNA polymerase sigma factor 70 region 4 type 2" evidence="6">
    <location>
        <begin position="117"/>
        <end position="167"/>
    </location>
</feature>
<evidence type="ECO:0008006" key="9">
    <source>
        <dbReference type="Google" id="ProtNLM"/>
    </source>
</evidence>
<dbReference type="InterPro" id="IPR036388">
    <property type="entry name" value="WH-like_DNA-bd_sf"/>
</dbReference>
<evidence type="ECO:0000259" key="5">
    <source>
        <dbReference type="Pfam" id="PF04542"/>
    </source>
</evidence>
<feature type="domain" description="RNA polymerase sigma-70 region 2" evidence="5">
    <location>
        <begin position="27"/>
        <end position="86"/>
    </location>
</feature>
<evidence type="ECO:0000259" key="6">
    <source>
        <dbReference type="Pfam" id="PF08281"/>
    </source>
</evidence>
<evidence type="ECO:0000313" key="8">
    <source>
        <dbReference type="Proteomes" id="UP000032544"/>
    </source>
</evidence>
<keyword evidence="3" id="KW-0731">Sigma factor</keyword>
<name>A0A0D8J9E0_9BACT</name>
<dbReference type="InterPro" id="IPR013249">
    <property type="entry name" value="RNA_pol_sigma70_r4_t2"/>
</dbReference>
<dbReference type="STRING" id="1544798.LH29_13980"/>
<comment type="caution">
    <text evidence="7">The sequence shown here is derived from an EMBL/GenBank/DDBJ whole genome shotgun (WGS) entry which is preliminary data.</text>
</comment>
<evidence type="ECO:0000256" key="3">
    <source>
        <dbReference type="ARBA" id="ARBA00023082"/>
    </source>
</evidence>
<evidence type="ECO:0000256" key="2">
    <source>
        <dbReference type="ARBA" id="ARBA00023015"/>
    </source>
</evidence>
<dbReference type="Gene3D" id="1.10.1740.10">
    <property type="match status" value="1"/>
</dbReference>
<reference evidence="7 8" key="1">
    <citation type="submission" date="2014-09" db="EMBL/GenBank/DDBJ databases">
        <title>Draft Genome Sequence of Draconibacterium sp. JN14CK-3.</title>
        <authorList>
            <person name="Dong C."/>
            <person name="Lai Q."/>
            <person name="Shao Z."/>
        </authorList>
    </citation>
    <scope>NUCLEOTIDE SEQUENCE [LARGE SCALE GENOMIC DNA]</scope>
    <source>
        <strain evidence="7 8">JN14CK-3</strain>
    </source>
</reference>
<dbReference type="AlphaFoldDB" id="A0A0D8J9E0"/>
<evidence type="ECO:0000256" key="4">
    <source>
        <dbReference type="ARBA" id="ARBA00023163"/>
    </source>
</evidence>
<dbReference type="OrthoDB" id="1120819at2"/>
<dbReference type="NCBIfam" id="TIGR02985">
    <property type="entry name" value="Sig70_bacteroi1"/>
    <property type="match status" value="1"/>
</dbReference>
<comment type="similarity">
    <text evidence="1">Belongs to the sigma-70 factor family. ECF subfamily.</text>
</comment>
<protein>
    <recommendedName>
        <fullName evidence="9">RNA polymerase sigma-70 factor</fullName>
    </recommendedName>
</protein>
<sequence length="183" mass="21496">MLNDKLILKEIRKGNSSVFESVFHEQYDSLVKFANHFLLDYKAAEDVVQGTFIYLWENSSSIQIKSSVKAYLYQSVKNSSLNQLRALKIKDKYELQYLEAILETADDKWIDDEELIESIKQALLKLPKQMYLIFCKKYFEEQSIKEIANEMSLSENTIKVQLHKGRNSIRQILEMATSFIFLF</sequence>
<dbReference type="InterPro" id="IPR039425">
    <property type="entry name" value="RNA_pol_sigma-70-like"/>
</dbReference>
<keyword evidence="4" id="KW-0804">Transcription</keyword>
<dbReference type="Pfam" id="PF04542">
    <property type="entry name" value="Sigma70_r2"/>
    <property type="match status" value="1"/>
</dbReference>
<dbReference type="RefSeq" id="WP_045030612.1">
    <property type="nucleotide sequence ID" value="NZ_JRHC01000003.1"/>
</dbReference>
<proteinExistence type="inferred from homology"/>
<dbReference type="SUPFAM" id="SSF88659">
    <property type="entry name" value="Sigma3 and sigma4 domains of RNA polymerase sigma factors"/>
    <property type="match status" value="1"/>
</dbReference>
<organism evidence="7 8">
    <name type="scientific">Draconibacterium sediminis</name>
    <dbReference type="NCBI Taxonomy" id="1544798"/>
    <lineage>
        <taxon>Bacteria</taxon>
        <taxon>Pseudomonadati</taxon>
        <taxon>Bacteroidota</taxon>
        <taxon>Bacteroidia</taxon>
        <taxon>Marinilabiliales</taxon>
        <taxon>Prolixibacteraceae</taxon>
        <taxon>Draconibacterium</taxon>
    </lineage>
</organism>
<dbReference type="NCBIfam" id="TIGR02937">
    <property type="entry name" value="sigma70-ECF"/>
    <property type="match status" value="1"/>
</dbReference>
<evidence type="ECO:0000256" key="1">
    <source>
        <dbReference type="ARBA" id="ARBA00010641"/>
    </source>
</evidence>
<dbReference type="InterPro" id="IPR007627">
    <property type="entry name" value="RNA_pol_sigma70_r2"/>
</dbReference>
<dbReference type="Pfam" id="PF08281">
    <property type="entry name" value="Sigma70_r4_2"/>
    <property type="match status" value="1"/>
</dbReference>
<dbReference type="InterPro" id="IPR014284">
    <property type="entry name" value="RNA_pol_sigma-70_dom"/>
</dbReference>
<dbReference type="Gene3D" id="1.10.10.10">
    <property type="entry name" value="Winged helix-like DNA-binding domain superfamily/Winged helix DNA-binding domain"/>
    <property type="match status" value="1"/>
</dbReference>
<accession>A0A0D8J9E0</accession>
<dbReference type="Proteomes" id="UP000032544">
    <property type="component" value="Unassembled WGS sequence"/>
</dbReference>
<dbReference type="InterPro" id="IPR014327">
    <property type="entry name" value="RNA_pol_sigma70_bacteroid"/>
</dbReference>
<dbReference type="GO" id="GO:0006352">
    <property type="term" value="P:DNA-templated transcription initiation"/>
    <property type="evidence" value="ECO:0007669"/>
    <property type="project" value="InterPro"/>
</dbReference>
<keyword evidence="8" id="KW-1185">Reference proteome</keyword>
<dbReference type="EMBL" id="JRHC01000003">
    <property type="protein sequence ID" value="KJF43344.1"/>
    <property type="molecule type" value="Genomic_DNA"/>
</dbReference>
<dbReference type="InterPro" id="IPR013324">
    <property type="entry name" value="RNA_pol_sigma_r3/r4-like"/>
</dbReference>
<keyword evidence="2" id="KW-0805">Transcription regulation</keyword>
<dbReference type="GO" id="GO:0003677">
    <property type="term" value="F:DNA binding"/>
    <property type="evidence" value="ECO:0007669"/>
    <property type="project" value="InterPro"/>
</dbReference>
<gene>
    <name evidence="7" type="ORF">LH29_13980</name>
</gene>
<evidence type="ECO:0000313" key="7">
    <source>
        <dbReference type="EMBL" id="KJF43344.1"/>
    </source>
</evidence>
<dbReference type="PANTHER" id="PTHR43133">
    <property type="entry name" value="RNA POLYMERASE ECF-TYPE SIGMA FACTO"/>
    <property type="match status" value="1"/>
</dbReference>
<dbReference type="PANTHER" id="PTHR43133:SF46">
    <property type="entry name" value="RNA POLYMERASE SIGMA-70 FACTOR ECF SUBFAMILY"/>
    <property type="match status" value="1"/>
</dbReference>
<dbReference type="GO" id="GO:0016987">
    <property type="term" value="F:sigma factor activity"/>
    <property type="evidence" value="ECO:0007669"/>
    <property type="project" value="UniProtKB-KW"/>
</dbReference>